<feature type="chain" id="PRO_5026280923" evidence="1">
    <location>
        <begin position="28"/>
        <end position="98"/>
    </location>
</feature>
<dbReference type="RefSeq" id="WP_167477455.1">
    <property type="nucleotide sequence ID" value="NZ_CP046172.1"/>
</dbReference>
<dbReference type="EMBL" id="CP046172">
    <property type="protein sequence ID" value="QIS15157.1"/>
    <property type="molecule type" value="Genomic_DNA"/>
</dbReference>
<evidence type="ECO:0000313" key="2">
    <source>
        <dbReference type="EMBL" id="QIS15157.1"/>
    </source>
</evidence>
<sequence>MRKSVAIVLGGAAVTLAAALGSGTAAADPVTDAVGPALNIAPAQTPELDKRRTDFTGVGALIGAGTGSAMAGPVGAAVGAAGGAAAGYGVALGTEQPR</sequence>
<evidence type="ECO:0000313" key="3">
    <source>
        <dbReference type="Proteomes" id="UP000503540"/>
    </source>
</evidence>
<organism evidence="2 3">
    <name type="scientific">Nocardia arthritidis</name>
    <dbReference type="NCBI Taxonomy" id="228602"/>
    <lineage>
        <taxon>Bacteria</taxon>
        <taxon>Bacillati</taxon>
        <taxon>Actinomycetota</taxon>
        <taxon>Actinomycetes</taxon>
        <taxon>Mycobacteriales</taxon>
        <taxon>Nocardiaceae</taxon>
        <taxon>Nocardia</taxon>
    </lineage>
</organism>
<dbReference type="Proteomes" id="UP000503540">
    <property type="component" value="Chromosome"/>
</dbReference>
<name>A0A6G9YPZ4_9NOCA</name>
<reference evidence="2 3" key="1">
    <citation type="journal article" date="2019" name="ACS Chem. Biol.">
        <title>Identification and Mobilization of a Cryptic Antibiotic Biosynthesis Gene Locus from a Human-Pathogenic Nocardia Isolate.</title>
        <authorList>
            <person name="Herisse M."/>
            <person name="Ishida K."/>
            <person name="Porter J.L."/>
            <person name="Howden B."/>
            <person name="Hertweck C."/>
            <person name="Stinear T.P."/>
            <person name="Pidot S.J."/>
        </authorList>
    </citation>
    <scope>NUCLEOTIDE SEQUENCE [LARGE SCALE GENOMIC DNA]</scope>
    <source>
        <strain evidence="2 3">AUSMDU00012717</strain>
    </source>
</reference>
<protein>
    <submittedName>
        <fullName evidence="2">Uncharacterized protein</fullName>
    </submittedName>
</protein>
<keyword evidence="1" id="KW-0732">Signal</keyword>
<proteinExistence type="predicted"/>
<accession>A0A6G9YPZ4</accession>
<keyword evidence="3" id="KW-1185">Reference proteome</keyword>
<evidence type="ECO:0000256" key="1">
    <source>
        <dbReference type="SAM" id="SignalP"/>
    </source>
</evidence>
<dbReference type="KEGG" id="nah:F5544_36645"/>
<gene>
    <name evidence="2" type="ORF">F5544_36645</name>
</gene>
<dbReference type="AlphaFoldDB" id="A0A6G9YPZ4"/>
<feature type="signal peptide" evidence="1">
    <location>
        <begin position="1"/>
        <end position="27"/>
    </location>
</feature>